<gene>
    <name evidence="2" type="ORF">SNAT2548_LOCUS34879</name>
</gene>
<feature type="transmembrane region" description="Helical" evidence="1">
    <location>
        <begin position="94"/>
        <end position="114"/>
    </location>
</feature>
<name>A0A812VDQ1_9DINO</name>
<evidence type="ECO:0000313" key="2">
    <source>
        <dbReference type="EMBL" id="CAE7613370.1"/>
    </source>
</evidence>
<dbReference type="AlphaFoldDB" id="A0A812VDQ1"/>
<dbReference type="InterPro" id="IPR046559">
    <property type="entry name" value="DUF6713"/>
</dbReference>
<reference evidence="2" key="1">
    <citation type="submission" date="2021-02" db="EMBL/GenBank/DDBJ databases">
        <authorList>
            <person name="Dougan E. K."/>
            <person name="Rhodes N."/>
            <person name="Thang M."/>
            <person name="Chan C."/>
        </authorList>
    </citation>
    <scope>NUCLEOTIDE SEQUENCE</scope>
</reference>
<keyword evidence="1" id="KW-0472">Membrane</keyword>
<dbReference type="Proteomes" id="UP000604046">
    <property type="component" value="Unassembled WGS sequence"/>
</dbReference>
<keyword evidence="3" id="KW-1185">Reference proteome</keyword>
<keyword evidence="1" id="KW-1133">Transmembrane helix</keyword>
<sequence>MDAFHLSLAAMLTHEMDATFRHEWRILPLLNLIPDDDTARDVFIVLHIPLCWWIFAACQGSKAARFVFCAFAVIHVGLHYLLRHHPLYEFNNATSWSIILLSGAAGLVHNLLMIRAHSLKSTRRR</sequence>
<feature type="transmembrane region" description="Helical" evidence="1">
    <location>
        <begin position="65"/>
        <end position="82"/>
    </location>
</feature>
<keyword evidence="1" id="KW-0812">Transmembrane</keyword>
<dbReference type="OrthoDB" id="417769at2759"/>
<proteinExistence type="predicted"/>
<dbReference type="Pfam" id="PF20460">
    <property type="entry name" value="DUF6713"/>
    <property type="match status" value="1"/>
</dbReference>
<accession>A0A812VDQ1</accession>
<evidence type="ECO:0000256" key="1">
    <source>
        <dbReference type="SAM" id="Phobius"/>
    </source>
</evidence>
<protein>
    <submittedName>
        <fullName evidence="2">Uncharacterized protein</fullName>
    </submittedName>
</protein>
<organism evidence="2 3">
    <name type="scientific">Symbiodinium natans</name>
    <dbReference type="NCBI Taxonomy" id="878477"/>
    <lineage>
        <taxon>Eukaryota</taxon>
        <taxon>Sar</taxon>
        <taxon>Alveolata</taxon>
        <taxon>Dinophyceae</taxon>
        <taxon>Suessiales</taxon>
        <taxon>Symbiodiniaceae</taxon>
        <taxon>Symbiodinium</taxon>
    </lineage>
</organism>
<dbReference type="EMBL" id="CAJNDS010002834">
    <property type="protein sequence ID" value="CAE7613370.1"/>
    <property type="molecule type" value="Genomic_DNA"/>
</dbReference>
<evidence type="ECO:0000313" key="3">
    <source>
        <dbReference type="Proteomes" id="UP000604046"/>
    </source>
</evidence>
<comment type="caution">
    <text evidence="2">The sequence shown here is derived from an EMBL/GenBank/DDBJ whole genome shotgun (WGS) entry which is preliminary data.</text>
</comment>
<feature type="transmembrane region" description="Helical" evidence="1">
    <location>
        <begin position="42"/>
        <end position="58"/>
    </location>
</feature>